<comment type="caution">
    <text evidence="1">The sequence shown here is derived from an EMBL/GenBank/DDBJ whole genome shotgun (WGS) entry which is preliminary data.</text>
</comment>
<sequence>MLSAVNSAWVGSVWIAALRDMIVTVELVASGTGGYWQVNDGANTWKKPGKPAFSPGRKPAC</sequence>
<keyword evidence="2" id="KW-1185">Reference proteome</keyword>
<protein>
    <submittedName>
        <fullName evidence="1">Uncharacterized protein</fullName>
    </submittedName>
</protein>
<dbReference type="STRING" id="709839.TSA66_12695"/>
<reference evidence="1 2" key="1">
    <citation type="submission" date="2014-12" db="EMBL/GenBank/DDBJ databases">
        <title>Denitrispirillum autotrophicum gen. nov., sp. nov., Denitrifying, Facultatively Autotrophic Bacteria Isolated from Rice Paddy Soil.</title>
        <authorList>
            <person name="Ishii S."/>
            <person name="Ashida N."/>
            <person name="Ohno H."/>
            <person name="Otsuka S."/>
            <person name="Yokota A."/>
            <person name="Senoo K."/>
        </authorList>
    </citation>
    <scope>NUCLEOTIDE SEQUENCE [LARGE SCALE GENOMIC DNA]</scope>
    <source>
        <strain evidence="1 2">TSA66</strain>
    </source>
</reference>
<accession>A0A0C1Y313</accession>
<organism evidence="1 2">
    <name type="scientific">Noviherbaspirillum autotrophicum</name>
    <dbReference type="NCBI Taxonomy" id="709839"/>
    <lineage>
        <taxon>Bacteria</taxon>
        <taxon>Pseudomonadati</taxon>
        <taxon>Pseudomonadota</taxon>
        <taxon>Betaproteobacteria</taxon>
        <taxon>Burkholderiales</taxon>
        <taxon>Oxalobacteraceae</taxon>
        <taxon>Noviherbaspirillum</taxon>
    </lineage>
</organism>
<evidence type="ECO:0000313" key="2">
    <source>
        <dbReference type="Proteomes" id="UP000031572"/>
    </source>
</evidence>
<evidence type="ECO:0000313" key="1">
    <source>
        <dbReference type="EMBL" id="KIF81468.1"/>
    </source>
</evidence>
<proteinExistence type="predicted"/>
<name>A0A0C1Y313_9BURK</name>
<dbReference type="EMBL" id="JWJG01000028">
    <property type="protein sequence ID" value="KIF81468.1"/>
    <property type="molecule type" value="Genomic_DNA"/>
</dbReference>
<dbReference type="Proteomes" id="UP000031572">
    <property type="component" value="Unassembled WGS sequence"/>
</dbReference>
<gene>
    <name evidence="1" type="ORF">TSA66_12695</name>
</gene>
<dbReference type="AlphaFoldDB" id="A0A0C1Y313"/>